<dbReference type="InterPro" id="IPR051451">
    <property type="entry name" value="PhoH2-like"/>
</dbReference>
<evidence type="ECO:0000256" key="4">
    <source>
        <dbReference type="ARBA" id="ARBA00046345"/>
    </source>
</evidence>
<dbReference type="Proteomes" id="UP000199657">
    <property type="component" value="Unassembled WGS sequence"/>
</dbReference>
<name>A0A1H8TKU5_9GAMM</name>
<dbReference type="Pfam" id="PF02562">
    <property type="entry name" value="PhoH"/>
    <property type="match status" value="1"/>
</dbReference>
<dbReference type="InterPro" id="IPR027417">
    <property type="entry name" value="P-loop_NTPase"/>
</dbReference>
<evidence type="ECO:0000313" key="6">
    <source>
        <dbReference type="EMBL" id="SEO91690.1"/>
    </source>
</evidence>
<dbReference type="PANTHER" id="PTHR30473:SF2">
    <property type="entry name" value="PIN DOMAIN-CONTAINING PROTEIN"/>
    <property type="match status" value="1"/>
</dbReference>
<proteinExistence type="inferred from homology"/>
<dbReference type="Gene3D" id="3.40.50.300">
    <property type="entry name" value="P-loop containing nucleotide triphosphate hydrolases"/>
    <property type="match status" value="1"/>
</dbReference>
<dbReference type="CDD" id="cd09883">
    <property type="entry name" value="PIN_VapC_PhoHL-ATPase"/>
    <property type="match status" value="1"/>
</dbReference>
<evidence type="ECO:0000259" key="5">
    <source>
        <dbReference type="SMART" id="SM00670"/>
    </source>
</evidence>
<dbReference type="STRING" id="406100.SAMN04488052_104294"/>
<reference evidence="6 7" key="1">
    <citation type="submission" date="2016-10" db="EMBL/GenBank/DDBJ databases">
        <authorList>
            <person name="de Groot N.N."/>
        </authorList>
    </citation>
    <scope>NUCLEOTIDE SEQUENCE [LARGE SCALE GENOMIC DNA]</scope>
    <source>
        <strain evidence="6 7">CGMCC 1.6291</strain>
    </source>
</reference>
<accession>A0A1H8TKU5</accession>
<dbReference type="InterPro" id="IPR003714">
    <property type="entry name" value="PhoH"/>
</dbReference>
<evidence type="ECO:0000256" key="1">
    <source>
        <dbReference type="ARBA" id="ARBA00010393"/>
    </source>
</evidence>
<protein>
    <submittedName>
        <fullName evidence="6">PhoH-like ATPase</fullName>
    </submittedName>
</protein>
<dbReference type="Pfam" id="PF13638">
    <property type="entry name" value="PIN_4"/>
    <property type="match status" value="1"/>
</dbReference>
<evidence type="ECO:0000256" key="2">
    <source>
        <dbReference type="ARBA" id="ARBA00022741"/>
    </source>
</evidence>
<dbReference type="Gene3D" id="3.40.50.1010">
    <property type="entry name" value="5'-nuclease"/>
    <property type="match status" value="1"/>
</dbReference>
<keyword evidence="3" id="KW-0067">ATP-binding</keyword>
<dbReference type="AlphaFoldDB" id="A0A1H8TKU5"/>
<keyword evidence="2" id="KW-0547">Nucleotide-binding</keyword>
<dbReference type="OrthoDB" id="9766527at2"/>
<dbReference type="InterPro" id="IPR002716">
    <property type="entry name" value="PIN_dom"/>
</dbReference>
<dbReference type="RefSeq" id="WP_091643725.1">
    <property type="nucleotide sequence ID" value="NZ_FOEG01000004.1"/>
</dbReference>
<organism evidence="6 7">
    <name type="scientific">Aquisalimonas asiatica</name>
    <dbReference type="NCBI Taxonomy" id="406100"/>
    <lineage>
        <taxon>Bacteria</taxon>
        <taxon>Pseudomonadati</taxon>
        <taxon>Pseudomonadota</taxon>
        <taxon>Gammaproteobacteria</taxon>
        <taxon>Chromatiales</taxon>
        <taxon>Ectothiorhodospiraceae</taxon>
        <taxon>Aquisalimonas</taxon>
    </lineage>
</organism>
<sequence length="465" mass="51183">MADSDLRGRRAYVLDTNVLIHDPAAPYKFKEHSVLIPMTVLEELDKLKSGTTDTSRSARQATRNLGALLDRVEQNAVADGVPVGEPPDPALPVGRLYFLLPDSGTAGVPGLSEQSADNRIIAELREAQRTRTDELVVLVSKDVNLRVKCAALGIPVEDYRNDQVLDDIDAMTAGVHVAGSGFWDTLDAHVESWQEGGRSYYRVTGAAVADWHPGMLLCETEQGGFEAVVRDNDGETALLEVCRNHRGDRGGIWGVAARNARQNFGLNILLDPSIDLVTIAGPAGTGKTYMALAAGLHQVYEDRRFERIIVTREAVPMGENIGFLPGTEEEKMAPWMGGIQDNLEELLRAEDSWSAAAGKDMLAGRILFRSPVFMRGRTFNDTFLIIDEAQNLSPKQIKSLVTRAGRGTKIICLGNVRQIDSPYLTETTCGLTYLVQRFRRWPHAAHITLQEVERSRLALQAEELL</sequence>
<dbReference type="EMBL" id="FOEG01000004">
    <property type="protein sequence ID" value="SEO91690.1"/>
    <property type="molecule type" value="Genomic_DNA"/>
</dbReference>
<dbReference type="SUPFAM" id="SSF52540">
    <property type="entry name" value="P-loop containing nucleoside triphosphate hydrolases"/>
    <property type="match status" value="1"/>
</dbReference>
<dbReference type="SUPFAM" id="SSF88723">
    <property type="entry name" value="PIN domain-like"/>
    <property type="match status" value="1"/>
</dbReference>
<dbReference type="GO" id="GO:0005829">
    <property type="term" value="C:cytosol"/>
    <property type="evidence" value="ECO:0007669"/>
    <property type="project" value="TreeGrafter"/>
</dbReference>
<evidence type="ECO:0000256" key="3">
    <source>
        <dbReference type="ARBA" id="ARBA00022840"/>
    </source>
</evidence>
<comment type="similarity">
    <text evidence="4">In the N-terminal section; belongs to the PINc/VapC protein family.</text>
</comment>
<dbReference type="InterPro" id="IPR029060">
    <property type="entry name" value="PIN-like_dom_sf"/>
</dbReference>
<gene>
    <name evidence="6" type="ORF">SAMN04488052_104294</name>
</gene>
<dbReference type="FunFam" id="3.40.50.300:FF:000013">
    <property type="entry name" value="PhoH family ATPase"/>
    <property type="match status" value="1"/>
</dbReference>
<dbReference type="GO" id="GO:0005524">
    <property type="term" value="F:ATP binding"/>
    <property type="evidence" value="ECO:0007669"/>
    <property type="project" value="UniProtKB-KW"/>
</dbReference>
<feature type="domain" description="PIN" evidence="5">
    <location>
        <begin position="10"/>
        <end position="147"/>
    </location>
</feature>
<comment type="similarity">
    <text evidence="1">Belongs to the PhoH family.</text>
</comment>
<dbReference type="PANTHER" id="PTHR30473">
    <property type="entry name" value="PROTEIN PHOH"/>
    <property type="match status" value="1"/>
</dbReference>
<dbReference type="SMART" id="SM00670">
    <property type="entry name" value="PINc"/>
    <property type="match status" value="1"/>
</dbReference>
<keyword evidence="7" id="KW-1185">Reference proteome</keyword>
<evidence type="ECO:0000313" key="7">
    <source>
        <dbReference type="Proteomes" id="UP000199657"/>
    </source>
</evidence>